<dbReference type="SMART" id="SM00886">
    <property type="entry name" value="Dabb"/>
    <property type="match status" value="1"/>
</dbReference>
<evidence type="ECO:0000313" key="3">
    <source>
        <dbReference type="Proteomes" id="UP000318331"/>
    </source>
</evidence>
<dbReference type="SUPFAM" id="SSF54909">
    <property type="entry name" value="Dimeric alpha+beta barrel"/>
    <property type="match status" value="1"/>
</dbReference>
<organism evidence="2 3">
    <name type="scientific">Klugiella xanthotipulae</name>
    <dbReference type="NCBI Taxonomy" id="244735"/>
    <lineage>
        <taxon>Bacteria</taxon>
        <taxon>Bacillati</taxon>
        <taxon>Actinomycetota</taxon>
        <taxon>Actinomycetes</taxon>
        <taxon>Micrococcales</taxon>
        <taxon>Microbacteriaceae</taxon>
        <taxon>Klugiella</taxon>
    </lineage>
</organism>
<name>A0A543I688_9MICO</name>
<sequence>MTIRHVVSWRFAEQDVVVRDQQVAEFAASLEALIPIIDDIISLQMGINSEYLDANWHVTIIADFADIPALERYAAHPEHQKVVQKFRPLFASRAAVDFTLS</sequence>
<dbReference type="PANTHER" id="PTHR37832:SF1">
    <property type="entry name" value="STRESS-RESPONSE A_B BARREL DOMAIN-CONTAINING PROTEIN"/>
    <property type="match status" value="1"/>
</dbReference>
<dbReference type="OrthoDB" id="6637496at2"/>
<proteinExistence type="predicted"/>
<protein>
    <submittedName>
        <fullName evidence="2">Stress responsive alpha/beta barrel protein</fullName>
    </submittedName>
</protein>
<dbReference type="Pfam" id="PF07876">
    <property type="entry name" value="Dabb"/>
    <property type="match status" value="1"/>
</dbReference>
<reference evidence="2 3" key="1">
    <citation type="submission" date="2019-06" db="EMBL/GenBank/DDBJ databases">
        <title>Sequencing the genomes of 1000 actinobacteria strains.</title>
        <authorList>
            <person name="Klenk H.-P."/>
        </authorList>
    </citation>
    <scope>NUCLEOTIDE SEQUENCE [LARGE SCALE GENOMIC DNA]</scope>
    <source>
        <strain evidence="2 3">DSM 18031</strain>
    </source>
</reference>
<dbReference type="PANTHER" id="PTHR37832">
    <property type="entry name" value="BLL2683 PROTEIN"/>
    <property type="match status" value="1"/>
</dbReference>
<dbReference type="PROSITE" id="PS51502">
    <property type="entry name" value="S_R_A_B_BARREL"/>
    <property type="match status" value="1"/>
</dbReference>
<dbReference type="Proteomes" id="UP000318331">
    <property type="component" value="Unassembled WGS sequence"/>
</dbReference>
<dbReference type="EMBL" id="VFPN01000001">
    <property type="protein sequence ID" value="TQM66113.1"/>
    <property type="molecule type" value="Genomic_DNA"/>
</dbReference>
<dbReference type="Gene3D" id="3.30.70.100">
    <property type="match status" value="1"/>
</dbReference>
<evidence type="ECO:0000259" key="1">
    <source>
        <dbReference type="PROSITE" id="PS51502"/>
    </source>
</evidence>
<dbReference type="RefSeq" id="WP_141916191.1">
    <property type="nucleotide sequence ID" value="NZ_BAAAYS010000027.1"/>
</dbReference>
<dbReference type="InterPro" id="IPR011008">
    <property type="entry name" value="Dimeric_a/b-barrel"/>
</dbReference>
<keyword evidence="3" id="KW-1185">Reference proteome</keyword>
<comment type="caution">
    <text evidence="2">The sequence shown here is derived from an EMBL/GenBank/DDBJ whole genome shotgun (WGS) entry which is preliminary data.</text>
</comment>
<dbReference type="AlphaFoldDB" id="A0A543I688"/>
<evidence type="ECO:0000313" key="2">
    <source>
        <dbReference type="EMBL" id="TQM66113.1"/>
    </source>
</evidence>
<dbReference type="InterPro" id="IPR013097">
    <property type="entry name" value="Dabb"/>
</dbReference>
<accession>A0A543I688</accession>
<feature type="domain" description="Stress-response A/B barrel" evidence="1">
    <location>
        <begin position="3"/>
        <end position="98"/>
    </location>
</feature>
<gene>
    <name evidence="2" type="ORF">FB466_0940</name>
</gene>